<dbReference type="OrthoDB" id="57367at2157"/>
<dbReference type="RefSeq" id="WP_012795403.1">
    <property type="nucleotide sequence ID" value="NC_013158.1"/>
</dbReference>
<evidence type="ECO:0000313" key="2">
    <source>
        <dbReference type="Proteomes" id="UP000002071"/>
    </source>
</evidence>
<dbReference type="AlphaFoldDB" id="C7NQR7"/>
<dbReference type="STRING" id="519442.Huta_0339"/>
<proteinExistence type="predicted"/>
<dbReference type="PANTHER" id="PTHR39640:SF1">
    <property type="entry name" value="DUF790 FAMILY PROTEIN"/>
    <property type="match status" value="1"/>
</dbReference>
<reference evidence="1 2" key="1">
    <citation type="journal article" date="2009" name="Stand. Genomic Sci.">
        <title>Complete genome sequence of Halorhabdus utahensis type strain (AX-2).</title>
        <authorList>
            <person name="Anderson I."/>
            <person name="Tindall B.J."/>
            <person name="Pomrenke H."/>
            <person name="Goker M."/>
            <person name="Lapidus A."/>
            <person name="Nolan M."/>
            <person name="Copeland A."/>
            <person name="Glavina Del Rio T."/>
            <person name="Chen F."/>
            <person name="Tice H."/>
            <person name="Cheng J.F."/>
            <person name="Lucas S."/>
            <person name="Chertkov O."/>
            <person name="Bruce D."/>
            <person name="Brettin T."/>
            <person name="Detter J.C."/>
            <person name="Han C."/>
            <person name="Goodwin L."/>
            <person name="Land M."/>
            <person name="Hauser L."/>
            <person name="Chang Y.J."/>
            <person name="Jeffries C.D."/>
            <person name="Pitluck S."/>
            <person name="Pati A."/>
            <person name="Mavromatis K."/>
            <person name="Ivanova N."/>
            <person name="Ovchinnikova G."/>
            <person name="Chen A."/>
            <person name="Palaniappan K."/>
            <person name="Chain P."/>
            <person name="Rohde M."/>
            <person name="Bristow J."/>
            <person name="Eisen J.A."/>
            <person name="Markowitz V."/>
            <person name="Hugenholtz P."/>
            <person name="Kyrpides N.C."/>
            <person name="Klenk H.P."/>
        </authorList>
    </citation>
    <scope>NUCLEOTIDE SEQUENCE [LARGE SCALE GENOMIC DNA]</scope>
    <source>
        <strain evidence="2">DSM 12940 / JCM 11049 / AX-2</strain>
    </source>
</reference>
<dbReference type="GeneID" id="8382603"/>
<dbReference type="PIRSF" id="PIRSF019435">
    <property type="entry name" value="UCP019435"/>
    <property type="match status" value="1"/>
</dbReference>
<dbReference type="Proteomes" id="UP000002071">
    <property type="component" value="Chromosome"/>
</dbReference>
<dbReference type="InterPro" id="IPR008508">
    <property type="entry name" value="Bax1"/>
</dbReference>
<dbReference type="PANTHER" id="PTHR39640">
    <property type="entry name" value="VNG6129C"/>
    <property type="match status" value="1"/>
</dbReference>
<gene>
    <name evidence="1" type="ordered locus">Huta_0339</name>
</gene>
<accession>C7NQR7</accession>
<organism evidence="1 2">
    <name type="scientific">Halorhabdus utahensis (strain DSM 12940 / JCM 11049 / AX-2)</name>
    <dbReference type="NCBI Taxonomy" id="519442"/>
    <lineage>
        <taxon>Archaea</taxon>
        <taxon>Methanobacteriati</taxon>
        <taxon>Methanobacteriota</taxon>
        <taxon>Stenosarchaea group</taxon>
        <taxon>Halobacteria</taxon>
        <taxon>Halobacteriales</taxon>
        <taxon>Haloarculaceae</taxon>
        <taxon>Halorhabdus</taxon>
    </lineage>
</organism>
<dbReference type="KEGG" id="hut:Huta_0339"/>
<evidence type="ECO:0008006" key="3">
    <source>
        <dbReference type="Google" id="ProtNLM"/>
    </source>
</evidence>
<evidence type="ECO:0000313" key="1">
    <source>
        <dbReference type="EMBL" id="ACV10526.1"/>
    </source>
</evidence>
<dbReference type="eggNOG" id="arCOG04356">
    <property type="taxonomic scope" value="Archaea"/>
</dbReference>
<name>C7NQR7_HALUD</name>
<protein>
    <recommendedName>
        <fullName evidence="3">DUF790 family protein</fullName>
    </recommendedName>
</protein>
<keyword evidence="2" id="KW-1185">Reference proteome</keyword>
<dbReference type="HOGENOM" id="CLU_038336_0_0_2"/>
<dbReference type="EMBL" id="CP001687">
    <property type="protein sequence ID" value="ACV10526.1"/>
    <property type="molecule type" value="Genomic_DNA"/>
</dbReference>
<sequence>MLTKDLLAVSRAGGGYHPEFVDEGHRDLAARVIGVFQGHVGERRETLTDALTEVERESDDFKLVRGFAKLLERDATFETRAPLPPERARRAAFEAAESIGVVTEGERARALQQAADRLGSDRAAIESSLYADLDARQILTEFDRQWTPAALLEQYNLSLAQTALFDATAIRISSADPKALVRAVKRLGLLYEVRKTDDGARELHVTGPDALFKSTRRYGTQFARLLRSVAKTDDWRLEATIDDDGRERTMTLTDADVSVPDVDPIVEPTYDSDVEADFATRFASLDLPWDLRREPEPLEAGASVAIPDFAFEYRHGDFRVFFEIMGFWTPAYVEKKLAQFDTIDDVELLVAYDESLGVGEAIEARDHRAIPYTGSVRVKDVRDALRRYETDLVAANVAELPAELEPEADVITLAELAETHGVSEDAVETTSFPEHELVGRTLVRPSILADLAQRIEPEMTLSEAEAVLDEYGIDDASAVLSRLGYRVEWEGLGGGVIRSQKSA</sequence>
<dbReference type="Pfam" id="PF05626">
    <property type="entry name" value="DUF790"/>
    <property type="match status" value="1"/>
</dbReference>